<keyword evidence="3" id="KW-1185">Reference proteome</keyword>
<name>A0ABX8EIV1_9ACTN</name>
<organism evidence="2 3">
    <name type="scientific">Nocardioides aquaticus</name>
    <dbReference type="NCBI Taxonomy" id="160826"/>
    <lineage>
        <taxon>Bacteria</taxon>
        <taxon>Bacillati</taxon>
        <taxon>Actinomycetota</taxon>
        <taxon>Actinomycetes</taxon>
        <taxon>Propionibacteriales</taxon>
        <taxon>Nocardioidaceae</taxon>
        <taxon>Nocardioides</taxon>
    </lineage>
</organism>
<dbReference type="EMBL" id="CP075371">
    <property type="protein sequence ID" value="QVT80439.1"/>
    <property type="molecule type" value="Genomic_DNA"/>
</dbReference>
<protein>
    <submittedName>
        <fullName evidence="2">Uncharacterized protein</fullName>
    </submittedName>
</protein>
<accession>A0ABX8EIV1</accession>
<sequence>MTKTQDKTQPTTPLTVNEYVESLTGYEEDGILKHFGAEVLDLLTTRPIKAGRGLIYVDRKRGGDNDTDAVKAAMSLSMRDVDAYFTPEPVEVDPDEPETPEGKDDSQAA</sequence>
<feature type="compositionally biased region" description="Acidic residues" evidence="1">
    <location>
        <begin position="90"/>
        <end position="99"/>
    </location>
</feature>
<proteinExistence type="predicted"/>
<evidence type="ECO:0000313" key="2">
    <source>
        <dbReference type="EMBL" id="QVT80439.1"/>
    </source>
</evidence>
<gene>
    <name evidence="2" type="ORF">ENKNEFLB_02834</name>
</gene>
<reference evidence="2 3" key="1">
    <citation type="submission" date="2021-05" db="EMBL/GenBank/DDBJ databases">
        <title>Complete genome of Nocardioides aquaticus KCTC 9944T isolated from meromictic and hypersaline Ekho Lake, Antarctica.</title>
        <authorList>
            <person name="Hwang K."/>
            <person name="Kim K.M."/>
            <person name="Choe H."/>
        </authorList>
    </citation>
    <scope>NUCLEOTIDE SEQUENCE [LARGE SCALE GENOMIC DNA]</scope>
    <source>
        <strain evidence="2 3">KCTC 9944</strain>
    </source>
</reference>
<dbReference type="RefSeq" id="WP_214055986.1">
    <property type="nucleotide sequence ID" value="NZ_BAAAHS010000074.1"/>
</dbReference>
<dbReference type="Proteomes" id="UP000679307">
    <property type="component" value="Chromosome"/>
</dbReference>
<feature type="region of interest" description="Disordered" evidence="1">
    <location>
        <begin position="84"/>
        <end position="109"/>
    </location>
</feature>
<evidence type="ECO:0000256" key="1">
    <source>
        <dbReference type="SAM" id="MobiDB-lite"/>
    </source>
</evidence>
<evidence type="ECO:0000313" key="3">
    <source>
        <dbReference type="Proteomes" id="UP000679307"/>
    </source>
</evidence>
<feature type="compositionally biased region" description="Basic and acidic residues" evidence="1">
    <location>
        <begin position="100"/>
        <end position="109"/>
    </location>
</feature>